<organism evidence="1 2">
    <name type="scientific">Pyramidobacter porci</name>
    <dbReference type="NCBI Taxonomy" id="2605789"/>
    <lineage>
        <taxon>Bacteria</taxon>
        <taxon>Thermotogati</taxon>
        <taxon>Synergistota</taxon>
        <taxon>Synergistia</taxon>
        <taxon>Synergistales</taxon>
        <taxon>Dethiosulfovibrionaceae</taxon>
        <taxon>Pyramidobacter</taxon>
    </lineage>
</organism>
<evidence type="ECO:0008006" key="3">
    <source>
        <dbReference type="Google" id="ProtNLM"/>
    </source>
</evidence>
<dbReference type="AlphaFoldDB" id="A0A6L5YC46"/>
<dbReference type="NCBIfam" id="NF038110">
    <property type="entry name" value="Lys_methyl_FliB"/>
    <property type="match status" value="1"/>
</dbReference>
<evidence type="ECO:0000313" key="2">
    <source>
        <dbReference type="Proteomes" id="UP000473699"/>
    </source>
</evidence>
<dbReference type="EMBL" id="VUNH01000007">
    <property type="protein sequence ID" value="MST55820.1"/>
    <property type="molecule type" value="Genomic_DNA"/>
</dbReference>
<comment type="caution">
    <text evidence="1">The sequence shown here is derived from an EMBL/GenBank/DDBJ whole genome shotgun (WGS) entry which is preliminary data.</text>
</comment>
<keyword evidence="2" id="KW-1185">Reference proteome</keyword>
<protein>
    <recommendedName>
        <fullName evidence="3">YkgJ family cysteine cluster protein</fullName>
    </recommendedName>
</protein>
<accession>A0A6L5YC46</accession>
<gene>
    <name evidence="1" type="ORF">FYJ74_07220</name>
</gene>
<dbReference type="Proteomes" id="UP000473699">
    <property type="component" value="Unassembled WGS sequence"/>
</dbReference>
<dbReference type="RefSeq" id="WP_154528915.1">
    <property type="nucleotide sequence ID" value="NZ_VUNH01000007.1"/>
</dbReference>
<reference evidence="1 2" key="1">
    <citation type="submission" date="2019-08" db="EMBL/GenBank/DDBJ databases">
        <title>In-depth cultivation of the pig gut microbiome towards novel bacterial diversity and tailored functional studies.</title>
        <authorList>
            <person name="Wylensek D."/>
            <person name="Hitch T.C.A."/>
            <person name="Clavel T."/>
        </authorList>
    </citation>
    <scope>NUCLEOTIDE SEQUENCE [LARGE SCALE GENOMIC DNA]</scope>
    <source>
        <strain evidence="1 2">SM-530-WT-4B</strain>
    </source>
</reference>
<name>A0A6L5YC46_9BACT</name>
<proteinExistence type="predicted"/>
<sequence>MIGTQQILVPEYFPKFQCKCGTCRSCCCKGWGVSVSRTDYFRLVGMNCTASLRKRLDRAFSVLSDATPERYAGLNHDWRGRCYLQREDGYCALQRECGEAAIPDVCRLYPRGMRVVSGGECACANSCERTLELLLEQREPLRFLLIEKPASLPDFRIGENPEAARRERERRDRCLAILQDRRRSVPRRLMDLGELAGVAPAPPEPDRAEAFRLCALLLSELAGGSQSLSGYAGEVFALYGVPFAADSFKAASAVEFAPAVERYVRLSEEFAADFPVWPTFAEHLLVNHVFFTGFPGSDAAEAMKKELAAFCAAYALTRFMAVGWTREHRGAEALIDVCAAAFRFIEHGNFARNAPIVLREACALSPDGVAKLALG</sequence>
<evidence type="ECO:0000313" key="1">
    <source>
        <dbReference type="EMBL" id="MST55820.1"/>
    </source>
</evidence>